<comment type="caution">
    <text evidence="1">The sequence shown here is derived from an EMBL/GenBank/DDBJ whole genome shotgun (WGS) entry which is preliminary data.</text>
</comment>
<dbReference type="Gene3D" id="2.30.110.50">
    <property type="match status" value="1"/>
</dbReference>
<reference evidence="1 2" key="1">
    <citation type="journal article" date="2003" name="Int. J. Syst. Evol. Microbiol.">
        <title>Towards a standardized format for the description of a novel species (of an established genus): Ochrobactrum gallinifaecis sp. nov.</title>
        <authorList>
            <person name="Kampfer P."/>
            <person name="Buczolits S."/>
            <person name="Albrecht A."/>
            <person name="Busse H.J."/>
            <person name="Stackebrandt E."/>
        </authorList>
    </citation>
    <scope>NUCLEOTIDE SEQUENCE [LARGE SCALE GENOMIC DNA]</scope>
    <source>
        <strain evidence="1 2">ISO 196</strain>
    </source>
</reference>
<dbReference type="RefSeq" id="WP_140906358.1">
    <property type="nucleotide sequence ID" value="NZ_JBHTMD010000010.1"/>
</dbReference>
<accession>A0A502BJ92</accession>
<organism evidence="1 2">
    <name type="scientific">Brucella gallinifaecis</name>
    <dbReference type="NCBI Taxonomy" id="215590"/>
    <lineage>
        <taxon>Bacteria</taxon>
        <taxon>Pseudomonadati</taxon>
        <taxon>Pseudomonadota</taxon>
        <taxon>Alphaproteobacteria</taxon>
        <taxon>Hyphomicrobiales</taxon>
        <taxon>Brucellaceae</taxon>
        <taxon>Brucella/Ochrobactrum group</taxon>
        <taxon>Brucella</taxon>
    </lineage>
</organism>
<keyword evidence="2" id="KW-1185">Reference proteome</keyword>
<dbReference type="EMBL" id="VEWJ01000023">
    <property type="protein sequence ID" value="TPF73937.1"/>
    <property type="molecule type" value="Genomic_DNA"/>
</dbReference>
<proteinExistence type="predicted"/>
<dbReference type="SUPFAM" id="SSF69279">
    <property type="entry name" value="Phage tail proteins"/>
    <property type="match status" value="1"/>
</dbReference>
<protein>
    <recommendedName>
        <fullName evidence="3">Type VI secretion system tip protein VgrG</fullName>
    </recommendedName>
</protein>
<evidence type="ECO:0008006" key="3">
    <source>
        <dbReference type="Google" id="ProtNLM"/>
    </source>
</evidence>
<evidence type="ECO:0000313" key="2">
    <source>
        <dbReference type="Proteomes" id="UP000315388"/>
    </source>
</evidence>
<dbReference type="Pfam" id="PF05954">
    <property type="entry name" value="Phage_GPD"/>
    <property type="match status" value="1"/>
</dbReference>
<name>A0A502BJ92_9HYPH</name>
<gene>
    <name evidence="1" type="ORF">FHY56_17255</name>
</gene>
<dbReference type="Proteomes" id="UP000315388">
    <property type="component" value="Unassembled WGS sequence"/>
</dbReference>
<dbReference type="AlphaFoldDB" id="A0A502BJ92"/>
<dbReference type="OrthoDB" id="9762420at2"/>
<evidence type="ECO:0000313" key="1">
    <source>
        <dbReference type="EMBL" id="TPF73937.1"/>
    </source>
</evidence>
<sequence>MGYLIIAHTPLAPNQLQFKCLSGEENMAGLFEFDVELLSPENSLDLKSLLGQKITLEMRANPQAPRYLNGNITRMTLHGREVGGNRNYIYRATLRPTQRWFGLSEQFRAFR</sequence>